<dbReference type="OrthoDB" id="7051771at2"/>
<evidence type="ECO:0000313" key="10">
    <source>
        <dbReference type="EMBL" id="VDR41201.1"/>
    </source>
</evidence>
<proteinExistence type="inferred from homology"/>
<evidence type="ECO:0000256" key="3">
    <source>
        <dbReference type="ARBA" id="ARBA00022475"/>
    </source>
</evidence>
<dbReference type="Pfam" id="PF03176">
    <property type="entry name" value="MMPL"/>
    <property type="match status" value="2"/>
</dbReference>
<dbReference type="InterPro" id="IPR000731">
    <property type="entry name" value="SSD"/>
</dbReference>
<keyword evidence="5 8" id="KW-1133">Transmembrane helix</keyword>
<feature type="transmembrane region" description="Helical" evidence="8">
    <location>
        <begin position="177"/>
        <end position="196"/>
    </location>
</feature>
<feature type="transmembrane region" description="Helical" evidence="8">
    <location>
        <begin position="553"/>
        <end position="571"/>
    </location>
</feature>
<feature type="region of interest" description="Disordered" evidence="7">
    <location>
        <begin position="431"/>
        <end position="456"/>
    </location>
</feature>
<feature type="transmembrane region" description="Helical" evidence="8">
    <location>
        <begin position="632"/>
        <end position="659"/>
    </location>
</feature>
<sequence>MIARLTRAVAARPRTVLAAALLLLVVLGWLGAGVGGALRSGGSTDPAAESARAQQILEDDFRRSGSSLVLTVRAETPGAVPAAAEYGRAVTDSVRRAPAVQSALSAWSDPAAAPRLTSADGRTGLVVASLTGGTGEAPDHARAIIDGLPRPPDGVRVEAGGEAMTYLQINDQSGSDLLRAELIALPLTFLVLVWAFGGLIAAAVPVVVGIAAIIATSGLLRLVAEITDVSVFALNLITAMSLALAIDYTLLVVSRYREEVPARGREEALVTAMATAGRTVLFSAITVGFSLAAMVLFPMYFLRSFAYAGLVVVAFTALATLVVTPAILTLLGDRIDRLRVGRGPRPADESRWYRMVKAVQRRAVPAGIAVVVLLLALGAPFLGAKLGYPDDRALPATASSHRVGDQLRADFQPNPAADVLILLPEGAPSGTEDYARELSRAPGTGPVTGPDGTWQRGVRVADGDPTARAGFARLMTVTSEHDPRSDAGRAQLDALRAVPAPAPTLFAGAAQADRDAVDSILGAVPRVLVAIAVTTLLLLFLFTGSVLLPMKALVLNVLSLSATFGAMVWIFQEGHLGGLGTTVTGHLIADMPVLMFCIAFGLSMDYEVFLLSRIREEWQGTPGRDRAANDEAVARGIASTARVVTAAAVLMAVVFAAIGFSEVSFMRMLGVGLAIAVLLDATLVRLVLLPAFMRIAGTANWWPRGHTSGIEGPHGVVERAGEQDPAEVRQQQERG</sequence>
<dbReference type="EMBL" id="LR131273">
    <property type="protein sequence ID" value="VDR41201.1"/>
    <property type="molecule type" value="Genomic_DNA"/>
</dbReference>
<feature type="transmembrane region" description="Helical" evidence="8">
    <location>
        <begin position="307"/>
        <end position="332"/>
    </location>
</feature>
<organism evidence="10 11">
    <name type="scientific">Tsukamurella paurometabola</name>
    <name type="common">Corynebacterium paurometabolum</name>
    <dbReference type="NCBI Taxonomy" id="2061"/>
    <lineage>
        <taxon>Bacteria</taxon>
        <taxon>Bacillati</taxon>
        <taxon>Actinomycetota</taxon>
        <taxon>Actinomycetes</taxon>
        <taxon>Mycobacteriales</taxon>
        <taxon>Tsukamurellaceae</taxon>
        <taxon>Tsukamurella</taxon>
    </lineage>
</organism>
<feature type="transmembrane region" description="Helical" evidence="8">
    <location>
        <begin position="280"/>
        <end position="301"/>
    </location>
</feature>
<dbReference type="Proteomes" id="UP000271626">
    <property type="component" value="Chromosome"/>
</dbReference>
<comment type="subcellular location">
    <subcellularLocation>
        <location evidence="1">Cell membrane</location>
        <topology evidence="1">Multi-pass membrane protein</topology>
    </subcellularLocation>
</comment>
<feature type="transmembrane region" description="Helical" evidence="8">
    <location>
        <begin position="665"/>
        <end position="688"/>
    </location>
</feature>
<name>A0A3P8L9W5_TSUPA</name>
<feature type="transmembrane region" description="Helical" evidence="8">
    <location>
        <begin position="230"/>
        <end position="253"/>
    </location>
</feature>
<feature type="transmembrane region" description="Helical" evidence="8">
    <location>
        <begin position="363"/>
        <end position="382"/>
    </location>
</feature>
<evidence type="ECO:0000256" key="5">
    <source>
        <dbReference type="ARBA" id="ARBA00022989"/>
    </source>
</evidence>
<dbReference type="AlphaFoldDB" id="A0A3P8L9W5"/>
<dbReference type="RefSeq" id="WP_126198326.1">
    <property type="nucleotide sequence ID" value="NZ_CP085954.1"/>
</dbReference>
<dbReference type="InterPro" id="IPR050545">
    <property type="entry name" value="Mycobact_MmpL"/>
</dbReference>
<evidence type="ECO:0000256" key="4">
    <source>
        <dbReference type="ARBA" id="ARBA00022692"/>
    </source>
</evidence>
<dbReference type="PANTHER" id="PTHR33406:SF11">
    <property type="entry name" value="MEMBRANE PROTEIN SCO6666-RELATED"/>
    <property type="match status" value="1"/>
</dbReference>
<dbReference type="SUPFAM" id="SSF82866">
    <property type="entry name" value="Multidrug efflux transporter AcrB transmembrane domain"/>
    <property type="match status" value="2"/>
</dbReference>
<evidence type="ECO:0000256" key="6">
    <source>
        <dbReference type="ARBA" id="ARBA00023136"/>
    </source>
</evidence>
<keyword evidence="3" id="KW-1003">Cell membrane</keyword>
<keyword evidence="6 8" id="KW-0472">Membrane</keyword>
<evidence type="ECO:0000256" key="7">
    <source>
        <dbReference type="SAM" id="MobiDB-lite"/>
    </source>
</evidence>
<accession>A0A3P8L9W5</accession>
<evidence type="ECO:0000259" key="9">
    <source>
        <dbReference type="PROSITE" id="PS50156"/>
    </source>
</evidence>
<dbReference type="PANTHER" id="PTHR33406">
    <property type="entry name" value="MEMBRANE PROTEIN MJ1562-RELATED"/>
    <property type="match status" value="1"/>
</dbReference>
<feature type="compositionally biased region" description="Basic and acidic residues" evidence="7">
    <location>
        <begin position="716"/>
        <end position="735"/>
    </location>
</feature>
<evidence type="ECO:0000256" key="1">
    <source>
        <dbReference type="ARBA" id="ARBA00004651"/>
    </source>
</evidence>
<dbReference type="Gene3D" id="1.20.1640.10">
    <property type="entry name" value="Multidrug efflux transporter AcrB transmembrane domain"/>
    <property type="match status" value="2"/>
</dbReference>
<feature type="compositionally biased region" description="Low complexity" evidence="7">
    <location>
        <begin position="442"/>
        <end position="453"/>
    </location>
</feature>
<feature type="region of interest" description="Disordered" evidence="7">
    <location>
        <begin position="712"/>
        <end position="735"/>
    </location>
</feature>
<evidence type="ECO:0000313" key="11">
    <source>
        <dbReference type="Proteomes" id="UP000271626"/>
    </source>
</evidence>
<dbReference type="PROSITE" id="PS50156">
    <property type="entry name" value="SSD"/>
    <property type="match status" value="1"/>
</dbReference>
<feature type="domain" description="SSD" evidence="9">
    <location>
        <begin position="202"/>
        <end position="330"/>
    </location>
</feature>
<gene>
    <name evidence="10" type="primary">ydgH_3</name>
    <name evidence="10" type="ORF">NCTC10741_04371</name>
</gene>
<keyword evidence="4 8" id="KW-0812">Transmembrane</keyword>
<evidence type="ECO:0000256" key="8">
    <source>
        <dbReference type="SAM" id="Phobius"/>
    </source>
</evidence>
<dbReference type="GO" id="GO:0005886">
    <property type="term" value="C:plasma membrane"/>
    <property type="evidence" value="ECO:0007669"/>
    <property type="project" value="UniProtKB-SubCell"/>
</dbReference>
<protein>
    <submittedName>
        <fullName evidence="10">Membrane protein ydgH</fullName>
    </submittedName>
</protein>
<feature type="transmembrane region" description="Helical" evidence="8">
    <location>
        <begin position="591"/>
        <end position="611"/>
    </location>
</feature>
<feature type="transmembrane region" description="Helical" evidence="8">
    <location>
        <begin position="527"/>
        <end position="548"/>
    </location>
</feature>
<reference evidence="10 11" key="1">
    <citation type="submission" date="2018-12" db="EMBL/GenBank/DDBJ databases">
        <authorList>
            <consortium name="Pathogen Informatics"/>
        </authorList>
    </citation>
    <scope>NUCLEOTIDE SEQUENCE [LARGE SCALE GENOMIC DNA]</scope>
    <source>
        <strain evidence="10 11">NCTC10741</strain>
    </source>
</reference>
<comment type="similarity">
    <text evidence="2">Belongs to the resistance-nodulation-cell division (RND) (TC 2.A.6) family. MmpL subfamily.</text>
</comment>
<evidence type="ECO:0000256" key="2">
    <source>
        <dbReference type="ARBA" id="ARBA00010157"/>
    </source>
</evidence>
<dbReference type="InterPro" id="IPR004869">
    <property type="entry name" value="MMPL_dom"/>
</dbReference>